<evidence type="ECO:0000313" key="3">
    <source>
        <dbReference type="EMBL" id="MED6227584.1"/>
    </source>
</evidence>
<keyword evidence="4" id="KW-1185">Reference proteome</keyword>
<dbReference type="EMBL" id="JASCZI010283581">
    <property type="protein sequence ID" value="MED6227584.1"/>
    <property type="molecule type" value="Genomic_DNA"/>
</dbReference>
<feature type="compositionally biased region" description="Basic residues" evidence="1">
    <location>
        <begin position="29"/>
        <end position="49"/>
    </location>
</feature>
<organism evidence="3 4">
    <name type="scientific">Stylosanthes scabra</name>
    <dbReference type="NCBI Taxonomy" id="79078"/>
    <lineage>
        <taxon>Eukaryota</taxon>
        <taxon>Viridiplantae</taxon>
        <taxon>Streptophyta</taxon>
        <taxon>Embryophyta</taxon>
        <taxon>Tracheophyta</taxon>
        <taxon>Spermatophyta</taxon>
        <taxon>Magnoliopsida</taxon>
        <taxon>eudicotyledons</taxon>
        <taxon>Gunneridae</taxon>
        <taxon>Pentapetalae</taxon>
        <taxon>rosids</taxon>
        <taxon>fabids</taxon>
        <taxon>Fabales</taxon>
        <taxon>Fabaceae</taxon>
        <taxon>Papilionoideae</taxon>
        <taxon>50 kb inversion clade</taxon>
        <taxon>dalbergioids sensu lato</taxon>
        <taxon>Dalbergieae</taxon>
        <taxon>Pterocarpus clade</taxon>
        <taxon>Stylosanthes</taxon>
    </lineage>
</organism>
<gene>
    <name evidence="3" type="ORF">PIB30_115075</name>
</gene>
<evidence type="ECO:0000256" key="2">
    <source>
        <dbReference type="SAM" id="SignalP"/>
    </source>
</evidence>
<dbReference type="Proteomes" id="UP001341840">
    <property type="component" value="Unassembled WGS sequence"/>
</dbReference>
<name>A0ABU7A018_9FABA</name>
<feature type="signal peptide" evidence="2">
    <location>
        <begin position="1"/>
        <end position="19"/>
    </location>
</feature>
<protein>
    <submittedName>
        <fullName evidence="3">Uncharacterized protein</fullName>
    </submittedName>
</protein>
<evidence type="ECO:0000313" key="4">
    <source>
        <dbReference type="Proteomes" id="UP001341840"/>
    </source>
</evidence>
<feature type="chain" id="PRO_5045530245" evidence="2">
    <location>
        <begin position="20"/>
        <end position="58"/>
    </location>
</feature>
<feature type="region of interest" description="Disordered" evidence="1">
    <location>
        <begin position="29"/>
        <end position="58"/>
    </location>
</feature>
<proteinExistence type="predicted"/>
<feature type="non-terminal residue" evidence="3">
    <location>
        <position position="1"/>
    </location>
</feature>
<sequence length="58" mass="7060">KLKEWYLLVLSTFVPFIIWEETWEHKKTKNNNKNLHHLKSKLLKNKPVHPNHLPTNHP</sequence>
<evidence type="ECO:0000256" key="1">
    <source>
        <dbReference type="SAM" id="MobiDB-lite"/>
    </source>
</evidence>
<accession>A0ABU7A018</accession>
<comment type="caution">
    <text evidence="3">The sequence shown here is derived from an EMBL/GenBank/DDBJ whole genome shotgun (WGS) entry which is preliminary data.</text>
</comment>
<reference evidence="3 4" key="1">
    <citation type="journal article" date="2023" name="Plants (Basel)">
        <title>Bridging the Gap: Combining Genomics and Transcriptomics Approaches to Understand Stylosanthes scabra, an Orphan Legume from the Brazilian Caatinga.</title>
        <authorList>
            <person name="Ferreira-Neto J.R.C."/>
            <person name="da Silva M.D."/>
            <person name="Binneck E."/>
            <person name="de Melo N.F."/>
            <person name="da Silva R.H."/>
            <person name="de Melo A.L.T.M."/>
            <person name="Pandolfi V."/>
            <person name="Bustamante F.O."/>
            <person name="Brasileiro-Vidal A.C."/>
            <person name="Benko-Iseppon A.M."/>
        </authorList>
    </citation>
    <scope>NUCLEOTIDE SEQUENCE [LARGE SCALE GENOMIC DNA]</scope>
    <source>
        <tissue evidence="3">Leaves</tissue>
    </source>
</reference>
<keyword evidence="2" id="KW-0732">Signal</keyword>